<comment type="caution">
    <text evidence="1">The sequence shown here is derived from an EMBL/GenBank/DDBJ whole genome shotgun (WGS) entry which is preliminary data.</text>
</comment>
<organism evidence="1">
    <name type="scientific">marine sediment metagenome</name>
    <dbReference type="NCBI Taxonomy" id="412755"/>
    <lineage>
        <taxon>unclassified sequences</taxon>
        <taxon>metagenomes</taxon>
        <taxon>ecological metagenomes</taxon>
    </lineage>
</organism>
<dbReference type="AlphaFoldDB" id="A0A0F9AKS9"/>
<gene>
    <name evidence="1" type="ORF">LCGC14_2638370</name>
</gene>
<accession>A0A0F9AKS9</accession>
<protein>
    <submittedName>
        <fullName evidence="1">Uncharacterized protein</fullName>
    </submittedName>
</protein>
<reference evidence="1" key="1">
    <citation type="journal article" date="2015" name="Nature">
        <title>Complex archaea that bridge the gap between prokaryotes and eukaryotes.</title>
        <authorList>
            <person name="Spang A."/>
            <person name="Saw J.H."/>
            <person name="Jorgensen S.L."/>
            <person name="Zaremba-Niedzwiedzka K."/>
            <person name="Martijn J."/>
            <person name="Lind A.E."/>
            <person name="van Eijk R."/>
            <person name="Schleper C."/>
            <person name="Guy L."/>
            <person name="Ettema T.J."/>
        </authorList>
    </citation>
    <scope>NUCLEOTIDE SEQUENCE</scope>
</reference>
<dbReference type="EMBL" id="LAZR01045436">
    <property type="protein sequence ID" value="KKK98875.1"/>
    <property type="molecule type" value="Genomic_DNA"/>
</dbReference>
<sequence>MKKFTVNFRQKSNPFSRIIATEVVYADTWEEALQRRTNLHDTWHSVLDADDKVIITLEQYRYGGKTSPFTGMPVKKGVAHI</sequence>
<evidence type="ECO:0000313" key="1">
    <source>
        <dbReference type="EMBL" id="KKK98875.1"/>
    </source>
</evidence>
<proteinExistence type="predicted"/>
<name>A0A0F9AKS9_9ZZZZ</name>